<accession>A0A165ZUQ1</accession>
<evidence type="ECO:0000313" key="3">
    <source>
        <dbReference type="Proteomes" id="UP000077755"/>
    </source>
</evidence>
<dbReference type="EMBL" id="CP093345">
    <property type="protein sequence ID" value="WOG91165.1"/>
    <property type="molecule type" value="Genomic_DNA"/>
</dbReference>
<sequence length="198" mass="21994">MDNCLLFDHKIRTEEDSAWTLMRERKGWKEKKHDLPRFAVVAFCNISGPAWDSPLDPSDEEEHQGPLLCPEDANEDNKEREKILIAEDPLSKNSSDLTPANIITDEVCLGDPTPSKESGEARTNVSADADTQANVMKATTVKLEKITSGSITDQSYESYESKTPGKFNALHIVFQSLGPIDRSKMLSRVNTLTGQNEA</sequence>
<evidence type="ECO:0000256" key="1">
    <source>
        <dbReference type="SAM" id="MobiDB-lite"/>
    </source>
</evidence>
<feature type="region of interest" description="Disordered" evidence="1">
    <location>
        <begin position="51"/>
        <end position="76"/>
    </location>
</feature>
<dbReference type="Gramene" id="KZN07067">
    <property type="protein sequence ID" value="KZN07067"/>
    <property type="gene ID" value="DCAR_007904"/>
</dbReference>
<keyword evidence="3" id="KW-1185">Reference proteome</keyword>
<organism evidence="2 3">
    <name type="scientific">Daucus carota subsp. sativus</name>
    <name type="common">Carrot</name>
    <dbReference type="NCBI Taxonomy" id="79200"/>
    <lineage>
        <taxon>Eukaryota</taxon>
        <taxon>Viridiplantae</taxon>
        <taxon>Streptophyta</taxon>
        <taxon>Embryophyta</taxon>
        <taxon>Tracheophyta</taxon>
        <taxon>Spermatophyta</taxon>
        <taxon>Magnoliopsida</taxon>
        <taxon>eudicotyledons</taxon>
        <taxon>Gunneridae</taxon>
        <taxon>Pentapetalae</taxon>
        <taxon>asterids</taxon>
        <taxon>campanulids</taxon>
        <taxon>Apiales</taxon>
        <taxon>Apiaceae</taxon>
        <taxon>Apioideae</taxon>
        <taxon>Scandiceae</taxon>
        <taxon>Daucinae</taxon>
        <taxon>Daucus</taxon>
        <taxon>Daucus sect. Daucus</taxon>
    </lineage>
</organism>
<protein>
    <submittedName>
        <fullName evidence="2">Uncharacterized protein</fullName>
    </submittedName>
</protein>
<name>A0A165ZUQ1_DAUCS</name>
<proteinExistence type="predicted"/>
<gene>
    <name evidence="2" type="ORF">DCAR_0310413</name>
</gene>
<dbReference type="Proteomes" id="UP000077755">
    <property type="component" value="Chromosome 3"/>
</dbReference>
<dbReference type="AlphaFoldDB" id="A0A165ZUQ1"/>
<reference evidence="2" key="2">
    <citation type="submission" date="2022-03" db="EMBL/GenBank/DDBJ databases">
        <title>Draft title - Genomic analysis of global carrot germplasm unveils the trajectory of domestication and the origin of high carotenoid orange carrot.</title>
        <authorList>
            <person name="Iorizzo M."/>
            <person name="Ellison S."/>
            <person name="Senalik D."/>
            <person name="Macko-Podgorni A."/>
            <person name="Grzebelus D."/>
            <person name="Bostan H."/>
            <person name="Rolling W."/>
            <person name="Curaba J."/>
            <person name="Simon P."/>
        </authorList>
    </citation>
    <scope>NUCLEOTIDE SEQUENCE</scope>
    <source>
        <tissue evidence="2">Leaf</tissue>
    </source>
</reference>
<evidence type="ECO:0000313" key="2">
    <source>
        <dbReference type="EMBL" id="WOG91165.1"/>
    </source>
</evidence>
<dbReference type="Gramene" id="KZN00454">
    <property type="protein sequence ID" value="KZN00454"/>
    <property type="gene ID" value="DCAR_009208"/>
</dbReference>
<reference evidence="2" key="1">
    <citation type="journal article" date="2016" name="Nat. Genet.">
        <title>A high-quality carrot genome assembly provides new insights into carotenoid accumulation and asterid genome evolution.</title>
        <authorList>
            <person name="Iorizzo M."/>
            <person name="Ellison S."/>
            <person name="Senalik D."/>
            <person name="Zeng P."/>
            <person name="Satapoomin P."/>
            <person name="Huang J."/>
            <person name="Bowman M."/>
            <person name="Iovene M."/>
            <person name="Sanseverino W."/>
            <person name="Cavagnaro P."/>
            <person name="Yildiz M."/>
            <person name="Macko-Podgorni A."/>
            <person name="Moranska E."/>
            <person name="Grzebelus E."/>
            <person name="Grzebelus D."/>
            <person name="Ashrafi H."/>
            <person name="Zheng Z."/>
            <person name="Cheng S."/>
            <person name="Spooner D."/>
            <person name="Van Deynze A."/>
            <person name="Simon P."/>
        </authorList>
    </citation>
    <scope>NUCLEOTIDE SEQUENCE</scope>
    <source>
        <tissue evidence="2">Leaf</tissue>
    </source>
</reference>